<sequence length="276" mass="30007">MNKIMKKYSTVLIIILTIALLAGCSSKPADTTNNNNNAGTIQRYGDIPAALTELINGGVDAVVADSPVVLEFLANNPSTGLTAFGDESFEKEFYGIAMRQQDTEIHELINEGLERVIANGVYDKIFNNYFGDGTEYVVEEGENTLGITIKAGADMAYAPFEYVNDKGQPEGFDMDLIRAIGAEMGFKVELINTNWDGIIPSLIAGNIDLIISAMTITEKRQETVTFSNPYFEATQYIAVKEGSTIKSLEDLKGKKIGVQNGTTGDIAITNYLEGQK</sequence>
<evidence type="ECO:0000256" key="3">
    <source>
        <dbReference type="ARBA" id="ARBA00022729"/>
    </source>
</evidence>
<accession>A0A4R2TKZ0</accession>
<dbReference type="Gene3D" id="3.40.190.10">
    <property type="entry name" value="Periplasmic binding protein-like II"/>
    <property type="match status" value="4"/>
</dbReference>
<dbReference type="InterPro" id="IPR018313">
    <property type="entry name" value="SBP_3_CS"/>
</dbReference>
<dbReference type="OrthoDB" id="9774451at2"/>
<dbReference type="PANTHER" id="PTHR35936:SF17">
    <property type="entry name" value="ARGININE-BINDING EXTRACELLULAR PROTEIN ARTP"/>
    <property type="match status" value="1"/>
</dbReference>
<organism evidence="7 8">
    <name type="scientific">Serpentinicella alkaliphila</name>
    <dbReference type="NCBI Taxonomy" id="1734049"/>
    <lineage>
        <taxon>Bacteria</taxon>
        <taxon>Bacillati</taxon>
        <taxon>Bacillota</taxon>
        <taxon>Clostridia</taxon>
        <taxon>Peptostreptococcales</taxon>
        <taxon>Natronincolaceae</taxon>
        <taxon>Serpentinicella</taxon>
    </lineage>
</organism>
<protein>
    <submittedName>
        <fullName evidence="7">Extracellular solute-binding protein (Family 3)</fullName>
    </submittedName>
</protein>
<dbReference type="PROSITE" id="PS01039">
    <property type="entry name" value="SBP_BACTERIAL_3"/>
    <property type="match status" value="1"/>
</dbReference>
<dbReference type="GO" id="GO:0030313">
    <property type="term" value="C:cell envelope"/>
    <property type="evidence" value="ECO:0007669"/>
    <property type="project" value="UniProtKB-SubCell"/>
</dbReference>
<keyword evidence="3 5" id="KW-0732">Signal</keyword>
<evidence type="ECO:0000313" key="8">
    <source>
        <dbReference type="Proteomes" id="UP000295504"/>
    </source>
</evidence>
<gene>
    <name evidence="7" type="ORF">EDD79_101156</name>
</gene>
<evidence type="ECO:0000256" key="1">
    <source>
        <dbReference type="ARBA" id="ARBA00004196"/>
    </source>
</evidence>
<keyword evidence="8" id="KW-1185">Reference proteome</keyword>
<comment type="caution">
    <text evidence="7">The sequence shown here is derived from an EMBL/GenBank/DDBJ whole genome shotgun (WGS) entry which is preliminary data.</text>
</comment>
<evidence type="ECO:0000313" key="7">
    <source>
        <dbReference type="EMBL" id="TCQ03092.1"/>
    </source>
</evidence>
<dbReference type="Proteomes" id="UP000295504">
    <property type="component" value="Unassembled WGS sequence"/>
</dbReference>
<proteinExistence type="inferred from homology"/>
<evidence type="ECO:0000256" key="4">
    <source>
        <dbReference type="RuleBase" id="RU003744"/>
    </source>
</evidence>
<evidence type="ECO:0000256" key="2">
    <source>
        <dbReference type="ARBA" id="ARBA00010333"/>
    </source>
</evidence>
<reference evidence="7 8" key="1">
    <citation type="submission" date="2019-03" db="EMBL/GenBank/DDBJ databases">
        <title>Genomic Encyclopedia of Type Strains, Phase IV (KMG-IV): sequencing the most valuable type-strain genomes for metagenomic binning, comparative biology and taxonomic classification.</title>
        <authorList>
            <person name="Goeker M."/>
        </authorList>
    </citation>
    <scope>NUCLEOTIDE SEQUENCE [LARGE SCALE GENOMIC DNA]</scope>
    <source>
        <strain evidence="7 8">DSM 100013</strain>
    </source>
</reference>
<dbReference type="SMART" id="SM00062">
    <property type="entry name" value="PBPb"/>
    <property type="match status" value="1"/>
</dbReference>
<dbReference type="AlphaFoldDB" id="A0A4R2TKZ0"/>
<dbReference type="PROSITE" id="PS51257">
    <property type="entry name" value="PROKAR_LIPOPROTEIN"/>
    <property type="match status" value="1"/>
</dbReference>
<evidence type="ECO:0000256" key="5">
    <source>
        <dbReference type="SAM" id="SignalP"/>
    </source>
</evidence>
<dbReference type="EMBL" id="SLYC01000011">
    <property type="protein sequence ID" value="TCQ03092.1"/>
    <property type="molecule type" value="Genomic_DNA"/>
</dbReference>
<dbReference type="PANTHER" id="PTHR35936">
    <property type="entry name" value="MEMBRANE-BOUND LYTIC MUREIN TRANSGLYCOSYLASE F"/>
    <property type="match status" value="1"/>
</dbReference>
<dbReference type="RefSeq" id="WP_132848158.1">
    <property type="nucleotide sequence ID" value="NZ_SLYC01000011.1"/>
</dbReference>
<feature type="signal peptide" evidence="5">
    <location>
        <begin position="1"/>
        <end position="29"/>
    </location>
</feature>
<dbReference type="InterPro" id="IPR001638">
    <property type="entry name" value="Solute-binding_3/MltF_N"/>
</dbReference>
<dbReference type="SUPFAM" id="SSF53850">
    <property type="entry name" value="Periplasmic binding protein-like II"/>
    <property type="match status" value="2"/>
</dbReference>
<feature type="domain" description="Solute-binding protein family 3/N-terminal" evidence="6">
    <location>
        <begin position="148"/>
        <end position="276"/>
    </location>
</feature>
<comment type="subcellular location">
    <subcellularLocation>
        <location evidence="1">Cell envelope</location>
    </subcellularLocation>
</comment>
<name>A0A4R2TKZ0_9FIRM</name>
<evidence type="ECO:0000259" key="6">
    <source>
        <dbReference type="SMART" id="SM00062"/>
    </source>
</evidence>
<comment type="similarity">
    <text evidence="2 4">Belongs to the bacterial solute-binding protein 3 family.</text>
</comment>
<feature type="chain" id="PRO_5020223359" evidence="5">
    <location>
        <begin position="30"/>
        <end position="276"/>
    </location>
</feature>
<dbReference type="Pfam" id="PF00497">
    <property type="entry name" value="SBP_bac_3"/>
    <property type="match status" value="1"/>
</dbReference>